<proteinExistence type="predicted"/>
<keyword evidence="1" id="KW-1133">Transmembrane helix</keyword>
<evidence type="ECO:0000256" key="1">
    <source>
        <dbReference type="SAM" id="Phobius"/>
    </source>
</evidence>
<comment type="caution">
    <text evidence="2">The sequence shown here is derived from an EMBL/GenBank/DDBJ whole genome shotgun (WGS) entry which is preliminary data.</text>
</comment>
<dbReference type="Proteomes" id="UP000231638">
    <property type="component" value="Unassembled WGS sequence"/>
</dbReference>
<feature type="transmembrane region" description="Helical" evidence="1">
    <location>
        <begin position="20"/>
        <end position="40"/>
    </location>
</feature>
<keyword evidence="1" id="KW-0472">Membrane</keyword>
<organism evidence="2 3">
    <name type="scientific">Sulfurospirillum cavolei</name>
    <dbReference type="NCBI Taxonomy" id="366522"/>
    <lineage>
        <taxon>Bacteria</taxon>
        <taxon>Pseudomonadati</taxon>
        <taxon>Campylobacterota</taxon>
        <taxon>Epsilonproteobacteria</taxon>
        <taxon>Campylobacterales</taxon>
        <taxon>Sulfurospirillaceae</taxon>
        <taxon>Sulfurospirillum</taxon>
    </lineage>
</organism>
<name>A0A2D3W4L8_9BACT</name>
<sequence length="207" mass="22871">MAGGSEHGEMNPFISYVDLFSSVILVLLLFVLIMFVNVGYYMQFNSKQVTVAAAASSDTSSKQEENPVTFVTLQDVTKATTQSMQETGENTLTKSTEKTAIVDYKESDLTIVFKNNDYFVAKDAIAKLTKTMEKILKSNPNALFVLSVGDSKKILSATQAKQVSLGRVLATKNTLEATPAFKNKIKISYKQNESNNFEFGYLKVDVK</sequence>
<dbReference type="EMBL" id="DLUG01000148">
    <property type="protein sequence ID" value="DAB36311.1"/>
    <property type="molecule type" value="Genomic_DNA"/>
</dbReference>
<evidence type="ECO:0000313" key="2">
    <source>
        <dbReference type="EMBL" id="DAB36311.1"/>
    </source>
</evidence>
<keyword evidence="1" id="KW-0812">Transmembrane</keyword>
<dbReference type="AlphaFoldDB" id="A0A2D3W4L8"/>
<protein>
    <submittedName>
        <fullName evidence="2">Uncharacterized protein</fullName>
    </submittedName>
</protein>
<accession>A0A2D3W4L8</accession>
<gene>
    <name evidence="2" type="ORF">CFH80_05525</name>
</gene>
<evidence type="ECO:0000313" key="3">
    <source>
        <dbReference type="Proteomes" id="UP000231638"/>
    </source>
</evidence>
<reference evidence="2 3" key="1">
    <citation type="journal article" date="2017" name="Front. Microbiol.">
        <title>Comparative Genomic Analysis of the Class Epsilonproteobacteria and Proposed Reclassification to Epsilonbacteraeota (phyl. nov.).</title>
        <authorList>
            <person name="Waite D.W."/>
            <person name="Vanwonterghem I."/>
            <person name="Rinke C."/>
            <person name="Parks D.H."/>
            <person name="Zhang Y."/>
            <person name="Takai K."/>
            <person name="Sievert S.M."/>
            <person name="Simon J."/>
            <person name="Campbell B.J."/>
            <person name="Hanson T.E."/>
            <person name="Woyke T."/>
            <person name="Klotz M.G."/>
            <person name="Hugenholtz P."/>
        </authorList>
    </citation>
    <scope>NUCLEOTIDE SEQUENCE [LARGE SCALE GENOMIC DNA]</scope>
    <source>
        <strain evidence="2">UBA11420</strain>
    </source>
</reference>
<dbReference type="STRING" id="366522.GCA_001548055_01844"/>